<keyword evidence="3" id="KW-1185">Reference proteome</keyword>
<dbReference type="EMBL" id="PKMF04000010">
    <property type="protein sequence ID" value="KAK7859746.1"/>
    <property type="molecule type" value="Genomic_DNA"/>
</dbReference>
<organism evidence="2 3">
    <name type="scientific">Quercus suber</name>
    <name type="common">Cork oak</name>
    <dbReference type="NCBI Taxonomy" id="58331"/>
    <lineage>
        <taxon>Eukaryota</taxon>
        <taxon>Viridiplantae</taxon>
        <taxon>Streptophyta</taxon>
        <taxon>Embryophyta</taxon>
        <taxon>Tracheophyta</taxon>
        <taxon>Spermatophyta</taxon>
        <taxon>Magnoliopsida</taxon>
        <taxon>eudicotyledons</taxon>
        <taxon>Gunneridae</taxon>
        <taxon>Pentapetalae</taxon>
        <taxon>rosids</taxon>
        <taxon>fabids</taxon>
        <taxon>Fagales</taxon>
        <taxon>Fagaceae</taxon>
        <taxon>Quercus</taxon>
    </lineage>
</organism>
<comment type="caution">
    <text evidence="2">The sequence shown here is derived from an EMBL/GenBank/DDBJ whole genome shotgun (WGS) entry which is preliminary data.</text>
</comment>
<evidence type="ECO:0000313" key="2">
    <source>
        <dbReference type="EMBL" id="KAK7859746.1"/>
    </source>
</evidence>
<name>A0AAW0MAL0_QUESU</name>
<accession>A0AAW0MAL0</accession>
<feature type="domain" description="Reverse transcriptase zinc-binding" evidence="1">
    <location>
        <begin position="3"/>
        <end position="48"/>
    </location>
</feature>
<reference evidence="2 3" key="1">
    <citation type="journal article" date="2018" name="Sci. Data">
        <title>The draft genome sequence of cork oak.</title>
        <authorList>
            <person name="Ramos A.M."/>
            <person name="Usie A."/>
            <person name="Barbosa P."/>
            <person name="Barros P.M."/>
            <person name="Capote T."/>
            <person name="Chaves I."/>
            <person name="Simoes F."/>
            <person name="Abreu I."/>
            <person name="Carrasquinho I."/>
            <person name="Faro C."/>
            <person name="Guimaraes J.B."/>
            <person name="Mendonca D."/>
            <person name="Nobrega F."/>
            <person name="Rodrigues L."/>
            <person name="Saibo N.J.M."/>
            <person name="Varela M.C."/>
            <person name="Egas C."/>
            <person name="Matos J."/>
            <person name="Miguel C.M."/>
            <person name="Oliveira M.M."/>
            <person name="Ricardo C.P."/>
            <person name="Goncalves S."/>
        </authorList>
    </citation>
    <scope>NUCLEOTIDE SEQUENCE [LARGE SCALE GENOMIC DNA]</scope>
    <source>
        <strain evidence="3">cv. HL8</strain>
    </source>
</reference>
<dbReference type="AlphaFoldDB" id="A0AAW0MAL0"/>
<gene>
    <name evidence="2" type="ORF">CFP56_002198</name>
</gene>
<dbReference type="Pfam" id="PF13966">
    <property type="entry name" value="zf-RVT"/>
    <property type="match status" value="1"/>
</dbReference>
<dbReference type="InterPro" id="IPR026960">
    <property type="entry name" value="RVT-Znf"/>
</dbReference>
<proteinExistence type="predicted"/>
<sequence length="131" mass="14991">MCTHNSIATRVCLANRGIQVNTTCPVCLQAPETIIHALRVCSLASSCWPNLEVNLGADFFSLDSREWLEEYGRMEYKAGSLLIPWNVIFSFGLWSPWQHQNRVVFQNIPFNQAIHSEVITRVAEYFFCAHN</sequence>
<evidence type="ECO:0000259" key="1">
    <source>
        <dbReference type="Pfam" id="PF13966"/>
    </source>
</evidence>
<dbReference type="Proteomes" id="UP000237347">
    <property type="component" value="Unassembled WGS sequence"/>
</dbReference>
<evidence type="ECO:0000313" key="3">
    <source>
        <dbReference type="Proteomes" id="UP000237347"/>
    </source>
</evidence>
<protein>
    <recommendedName>
        <fullName evidence="1">Reverse transcriptase zinc-binding domain-containing protein</fullName>
    </recommendedName>
</protein>